<dbReference type="PANTHER" id="PTHR33116:SF78">
    <property type="entry name" value="OS12G0587133 PROTEIN"/>
    <property type="match status" value="1"/>
</dbReference>
<dbReference type="PROSITE" id="PS50878">
    <property type="entry name" value="RT_POL"/>
    <property type="match status" value="1"/>
</dbReference>
<keyword evidence="1" id="KW-0472">Membrane</keyword>
<dbReference type="PANTHER" id="PTHR33116">
    <property type="entry name" value="REVERSE TRANSCRIPTASE ZINC-BINDING DOMAIN-CONTAINING PROTEIN-RELATED-RELATED"/>
    <property type="match status" value="1"/>
</dbReference>
<keyword evidence="4" id="KW-1185">Reference proteome</keyword>
<dbReference type="Proteomes" id="UP001151760">
    <property type="component" value="Unassembled WGS sequence"/>
</dbReference>
<gene>
    <name evidence="3" type="ORF">Tco_1042430</name>
</gene>
<sequence length="536" mass="61258">MHQEQLSSIDVKIDLGIANEEDFKHCKDSLKLLGDLDRVEARDLAQKAKIKWALEGDENTRFFHGMLKKKRRQLAIKGILKDGDWIEEPGLVKAEFLSHFRSRFQPSIGTSPTLDTEFLKPISHNQRDFLERSFSREEIKQVVWDCGGDRAPGPDGFTFKFFTFFWDLIENDVVRFVHEFFRTNFFPKGCNFSFIALIPKVSNAKAVSDFRPISLIGCQYKIIGKLLANRLSTVIGDCVNPVQSAFIKGRNILDGPLILNEVLAWHRQRKKELMVFKVDFEKAFDSLRWDFLDLTLDELGFGFKWRAWINGCLHNSRSSVLVNGSPTEEFELFRGLRQGDPMSLFLVILAMEGLHAFTCKAEALGLFKGVSIGRDNLNISHLMYADDVICFGEWSWINARNLISLLRCFFLVSGLRINIHKSVVLGVGVTEEEVSYMANIIGCGASKFPLKYLGVPVGCNMARCLNWNVITQKFSLKMSTWKARLLSFGGRLSLIRSVLSSLPIYYMSIYLMPVAIRKKLESLRFFLLEVTQARKK</sequence>
<evidence type="ECO:0000256" key="1">
    <source>
        <dbReference type="SAM" id="Phobius"/>
    </source>
</evidence>
<name>A0ABQ5GKB0_9ASTR</name>
<organism evidence="3 4">
    <name type="scientific">Tanacetum coccineum</name>
    <dbReference type="NCBI Taxonomy" id="301880"/>
    <lineage>
        <taxon>Eukaryota</taxon>
        <taxon>Viridiplantae</taxon>
        <taxon>Streptophyta</taxon>
        <taxon>Embryophyta</taxon>
        <taxon>Tracheophyta</taxon>
        <taxon>Spermatophyta</taxon>
        <taxon>Magnoliopsida</taxon>
        <taxon>eudicotyledons</taxon>
        <taxon>Gunneridae</taxon>
        <taxon>Pentapetalae</taxon>
        <taxon>asterids</taxon>
        <taxon>campanulids</taxon>
        <taxon>Asterales</taxon>
        <taxon>Asteraceae</taxon>
        <taxon>Asteroideae</taxon>
        <taxon>Anthemideae</taxon>
        <taxon>Anthemidinae</taxon>
        <taxon>Tanacetum</taxon>
    </lineage>
</organism>
<keyword evidence="3" id="KW-0808">Transferase</keyword>
<protein>
    <submittedName>
        <fullName evidence="3">RNA-directed DNA polymerase, eukaryota, reverse transcriptase zinc-binding domain protein</fullName>
    </submittedName>
</protein>
<feature type="domain" description="Reverse transcriptase" evidence="2">
    <location>
        <begin position="179"/>
        <end position="457"/>
    </location>
</feature>
<dbReference type="GO" id="GO:0003964">
    <property type="term" value="F:RNA-directed DNA polymerase activity"/>
    <property type="evidence" value="ECO:0007669"/>
    <property type="project" value="UniProtKB-KW"/>
</dbReference>
<evidence type="ECO:0000313" key="3">
    <source>
        <dbReference type="EMBL" id="GJT75705.1"/>
    </source>
</evidence>
<dbReference type="SUPFAM" id="SSF56672">
    <property type="entry name" value="DNA/RNA polymerases"/>
    <property type="match status" value="1"/>
</dbReference>
<accession>A0ABQ5GKB0</accession>
<feature type="transmembrane region" description="Helical" evidence="1">
    <location>
        <begin position="494"/>
        <end position="516"/>
    </location>
</feature>
<dbReference type="InterPro" id="IPR043502">
    <property type="entry name" value="DNA/RNA_pol_sf"/>
</dbReference>
<keyword evidence="1" id="KW-0812">Transmembrane</keyword>
<proteinExistence type="predicted"/>
<evidence type="ECO:0000313" key="4">
    <source>
        <dbReference type="Proteomes" id="UP001151760"/>
    </source>
</evidence>
<keyword evidence="1" id="KW-1133">Transmembrane helix</keyword>
<reference evidence="3" key="1">
    <citation type="journal article" date="2022" name="Int. J. Mol. Sci.">
        <title>Draft Genome of Tanacetum Coccineum: Genomic Comparison of Closely Related Tanacetum-Family Plants.</title>
        <authorList>
            <person name="Yamashiro T."/>
            <person name="Shiraishi A."/>
            <person name="Nakayama K."/>
            <person name="Satake H."/>
        </authorList>
    </citation>
    <scope>NUCLEOTIDE SEQUENCE</scope>
</reference>
<dbReference type="CDD" id="cd01650">
    <property type="entry name" value="RT_nLTR_like"/>
    <property type="match status" value="1"/>
</dbReference>
<keyword evidence="3" id="KW-0548">Nucleotidyltransferase</keyword>
<comment type="caution">
    <text evidence="3">The sequence shown here is derived from an EMBL/GenBank/DDBJ whole genome shotgun (WGS) entry which is preliminary data.</text>
</comment>
<dbReference type="InterPro" id="IPR000477">
    <property type="entry name" value="RT_dom"/>
</dbReference>
<keyword evidence="3" id="KW-0695">RNA-directed DNA polymerase</keyword>
<dbReference type="Pfam" id="PF00078">
    <property type="entry name" value="RVT_1"/>
    <property type="match status" value="1"/>
</dbReference>
<dbReference type="EMBL" id="BQNB010018555">
    <property type="protein sequence ID" value="GJT75705.1"/>
    <property type="molecule type" value="Genomic_DNA"/>
</dbReference>
<evidence type="ECO:0000259" key="2">
    <source>
        <dbReference type="PROSITE" id="PS50878"/>
    </source>
</evidence>
<reference evidence="3" key="2">
    <citation type="submission" date="2022-01" db="EMBL/GenBank/DDBJ databases">
        <authorList>
            <person name="Yamashiro T."/>
            <person name="Shiraishi A."/>
            <person name="Satake H."/>
            <person name="Nakayama K."/>
        </authorList>
    </citation>
    <scope>NUCLEOTIDE SEQUENCE</scope>
</reference>